<evidence type="ECO:0000256" key="5">
    <source>
        <dbReference type="ARBA" id="ARBA00022723"/>
    </source>
</evidence>
<dbReference type="SUPFAM" id="SSF57850">
    <property type="entry name" value="RING/U-box"/>
    <property type="match status" value="1"/>
</dbReference>
<dbReference type="SMART" id="SM00184">
    <property type="entry name" value="RING"/>
    <property type="match status" value="1"/>
</dbReference>
<dbReference type="Gene3D" id="3.30.40.10">
    <property type="entry name" value="Zinc/RING finger domain, C3HC4 (zinc finger)"/>
    <property type="match status" value="1"/>
</dbReference>
<evidence type="ECO:0000256" key="4">
    <source>
        <dbReference type="ARBA" id="ARBA00022679"/>
    </source>
</evidence>
<proteinExistence type="predicted"/>
<dbReference type="InterPro" id="IPR001841">
    <property type="entry name" value="Znf_RING"/>
</dbReference>
<sequence>MPDPVSSWRDPASFIWNLDANNCLFLTFSLSLSKLTIEIMKFLSIMGNSLGCSASGERLVSAARDGDIQEAKALLEYNPRLARYSTFGVRNSPLHYSAAQGHHEIVSLLLESGVDINLKNYRGQTALMQACQHGHWEVVLTLMLFKANIHRADYLNGGTALHLAALNGHSRCIRLLLADYIPSIADCWEILSKGSKDNDFISEFDESALREVINRPADGGITALHMAALNGHVESMQLLLDLGASVYEVTVEDGTTIDLIGAGSTALHYAACGGNPQCCQILIARGANLTAENANGWTPSMVARSWHRNELEEILSTQPGNRSQICPSSYLSIPFMSIVKIARECGWRNKDSLPTCEDACVVCLERKCTVAAEGCGHEFCTRCALYLCSTICTSTVAQGPTGSIACPLCRHGIVSFIKLPGTNPLVKAISRTSLSLSFCTCSGEEQDFTSMKTQLCKPDFQCTRISPLSSSFRSLSCQKFPSMNCNASRCLGTSDTSPSLVPCTIDRNLRERLVRCSRSRIRQSTSNTERRRSWLSALNQYVTTGTGY</sequence>
<dbReference type="InterPro" id="IPR036770">
    <property type="entry name" value="Ankyrin_rpt-contain_sf"/>
</dbReference>
<dbReference type="PROSITE" id="PS50089">
    <property type="entry name" value="ZF_RING_2"/>
    <property type="match status" value="1"/>
</dbReference>
<evidence type="ECO:0000256" key="10">
    <source>
        <dbReference type="ARBA" id="ARBA00023043"/>
    </source>
</evidence>
<reference evidence="14" key="1">
    <citation type="submission" date="2019-03" db="EMBL/GenBank/DDBJ databases">
        <authorList>
            <person name="Mank J."/>
            <person name="Almeida P."/>
        </authorList>
    </citation>
    <scope>NUCLEOTIDE SEQUENCE</scope>
    <source>
        <strain evidence="14">78183</strain>
    </source>
</reference>
<dbReference type="SMART" id="SM00248">
    <property type="entry name" value="ANK"/>
    <property type="match status" value="5"/>
</dbReference>
<keyword evidence="5" id="KW-0479">Metal-binding</keyword>
<evidence type="ECO:0000256" key="7">
    <source>
        <dbReference type="ARBA" id="ARBA00022771"/>
    </source>
</evidence>
<dbReference type="Pfam" id="PF24921">
    <property type="entry name" value="RING_XB3-XBAT31"/>
    <property type="match status" value="1"/>
</dbReference>
<evidence type="ECO:0000256" key="8">
    <source>
        <dbReference type="ARBA" id="ARBA00022786"/>
    </source>
</evidence>
<feature type="repeat" description="ANK" evidence="11">
    <location>
        <begin position="219"/>
        <end position="251"/>
    </location>
</feature>
<dbReference type="PROSITE" id="PS50088">
    <property type="entry name" value="ANK_REPEAT"/>
    <property type="match status" value="5"/>
</dbReference>
<evidence type="ECO:0000256" key="6">
    <source>
        <dbReference type="ARBA" id="ARBA00022737"/>
    </source>
</evidence>
<evidence type="ECO:0000256" key="1">
    <source>
        <dbReference type="ARBA" id="ARBA00000900"/>
    </source>
</evidence>
<keyword evidence="8" id="KW-0833">Ubl conjugation pathway</keyword>
<feature type="repeat" description="ANK" evidence="11">
    <location>
        <begin position="89"/>
        <end position="121"/>
    </location>
</feature>
<feature type="repeat" description="ANK" evidence="11">
    <location>
        <begin position="156"/>
        <end position="177"/>
    </location>
</feature>
<feature type="repeat" description="ANK" evidence="11">
    <location>
        <begin position="122"/>
        <end position="154"/>
    </location>
</feature>
<dbReference type="GO" id="GO:0061630">
    <property type="term" value="F:ubiquitin protein ligase activity"/>
    <property type="evidence" value="ECO:0007669"/>
    <property type="project" value="UniProtKB-EC"/>
</dbReference>
<evidence type="ECO:0000256" key="9">
    <source>
        <dbReference type="ARBA" id="ARBA00022833"/>
    </source>
</evidence>
<comment type="catalytic activity">
    <reaction evidence="1">
        <text>S-ubiquitinyl-[E2 ubiquitin-conjugating enzyme]-L-cysteine + [acceptor protein]-L-lysine = [E2 ubiquitin-conjugating enzyme]-L-cysteine + N(6)-ubiquitinyl-[acceptor protein]-L-lysine.</text>
        <dbReference type="EC" id="2.3.2.27"/>
    </reaction>
</comment>
<gene>
    <name evidence="14" type="ORF">SVIM_LOCUS307087</name>
</gene>
<evidence type="ECO:0000256" key="3">
    <source>
        <dbReference type="ARBA" id="ARBA00012483"/>
    </source>
</evidence>
<dbReference type="EMBL" id="CAADRP010001674">
    <property type="protein sequence ID" value="VFU47663.1"/>
    <property type="molecule type" value="Genomic_DNA"/>
</dbReference>
<dbReference type="GO" id="GO:0008270">
    <property type="term" value="F:zinc ion binding"/>
    <property type="evidence" value="ECO:0007669"/>
    <property type="project" value="UniProtKB-KW"/>
</dbReference>
<dbReference type="PANTHER" id="PTHR24198:SF165">
    <property type="entry name" value="ANKYRIN REPEAT-CONTAINING PROTEIN-RELATED"/>
    <property type="match status" value="1"/>
</dbReference>
<evidence type="ECO:0000256" key="11">
    <source>
        <dbReference type="PROSITE-ProRule" id="PRU00023"/>
    </source>
</evidence>
<dbReference type="PANTHER" id="PTHR24198">
    <property type="entry name" value="ANKYRIN REPEAT AND PROTEIN KINASE DOMAIN-CONTAINING PROTEIN"/>
    <property type="match status" value="1"/>
</dbReference>
<dbReference type="Gene3D" id="1.25.40.20">
    <property type="entry name" value="Ankyrin repeat-containing domain"/>
    <property type="match status" value="2"/>
</dbReference>
<evidence type="ECO:0000259" key="13">
    <source>
        <dbReference type="PROSITE" id="PS50089"/>
    </source>
</evidence>
<organism evidence="14">
    <name type="scientific">Salix viminalis</name>
    <name type="common">Common osier</name>
    <name type="synonym">Basket willow</name>
    <dbReference type="NCBI Taxonomy" id="40686"/>
    <lineage>
        <taxon>Eukaryota</taxon>
        <taxon>Viridiplantae</taxon>
        <taxon>Streptophyta</taxon>
        <taxon>Embryophyta</taxon>
        <taxon>Tracheophyta</taxon>
        <taxon>Spermatophyta</taxon>
        <taxon>Magnoliopsida</taxon>
        <taxon>eudicotyledons</taxon>
        <taxon>Gunneridae</taxon>
        <taxon>Pentapetalae</taxon>
        <taxon>rosids</taxon>
        <taxon>fabids</taxon>
        <taxon>Malpighiales</taxon>
        <taxon>Salicaceae</taxon>
        <taxon>Saliceae</taxon>
        <taxon>Salix</taxon>
    </lineage>
</organism>
<keyword evidence="9" id="KW-0862">Zinc</keyword>
<feature type="repeat" description="ANK" evidence="11">
    <location>
        <begin position="262"/>
        <end position="294"/>
    </location>
</feature>
<dbReference type="PROSITE" id="PS50297">
    <property type="entry name" value="ANK_REP_REGION"/>
    <property type="match status" value="4"/>
</dbReference>
<keyword evidence="4" id="KW-0808">Transferase</keyword>
<keyword evidence="7 12" id="KW-0863">Zinc-finger</keyword>
<protein>
    <recommendedName>
        <fullName evidence="3">RING-type E3 ubiquitin transferase</fullName>
        <ecNumber evidence="3">2.3.2.27</ecNumber>
    </recommendedName>
</protein>
<dbReference type="InterPro" id="IPR013083">
    <property type="entry name" value="Znf_RING/FYVE/PHD"/>
</dbReference>
<keyword evidence="10 11" id="KW-0040">ANK repeat</keyword>
<dbReference type="InterPro" id="IPR056760">
    <property type="entry name" value="RING_XB3-like"/>
</dbReference>
<dbReference type="PROSITE" id="PS00518">
    <property type="entry name" value="ZF_RING_1"/>
    <property type="match status" value="1"/>
</dbReference>
<dbReference type="SUPFAM" id="SSF48403">
    <property type="entry name" value="Ankyrin repeat"/>
    <property type="match status" value="1"/>
</dbReference>
<name>A0A6N2M243_SALVM</name>
<comment type="pathway">
    <text evidence="2">Protein modification; protein ubiquitination.</text>
</comment>
<accession>A0A6N2M243</accession>
<dbReference type="InterPro" id="IPR002110">
    <property type="entry name" value="Ankyrin_rpt"/>
</dbReference>
<dbReference type="EC" id="2.3.2.27" evidence="3"/>
<dbReference type="FunFam" id="1.25.40.20:FF:000262">
    <property type="entry name" value="E3 ubiquitin-protein ligase XBAT33"/>
    <property type="match status" value="1"/>
</dbReference>
<keyword evidence="6" id="KW-0677">Repeat</keyword>
<dbReference type="AlphaFoldDB" id="A0A6N2M243"/>
<feature type="domain" description="RING-type" evidence="13">
    <location>
        <begin position="360"/>
        <end position="410"/>
    </location>
</feature>
<evidence type="ECO:0000256" key="2">
    <source>
        <dbReference type="ARBA" id="ARBA00004906"/>
    </source>
</evidence>
<dbReference type="Pfam" id="PF00023">
    <property type="entry name" value="Ank"/>
    <property type="match status" value="1"/>
</dbReference>
<evidence type="ECO:0000313" key="14">
    <source>
        <dbReference type="EMBL" id="VFU47663.1"/>
    </source>
</evidence>
<evidence type="ECO:0000256" key="12">
    <source>
        <dbReference type="PROSITE-ProRule" id="PRU00175"/>
    </source>
</evidence>
<dbReference type="PRINTS" id="PR01415">
    <property type="entry name" value="ANKYRIN"/>
</dbReference>
<dbReference type="InterPro" id="IPR017907">
    <property type="entry name" value="Znf_RING_CS"/>
</dbReference>
<dbReference type="Pfam" id="PF12796">
    <property type="entry name" value="Ank_2"/>
    <property type="match status" value="2"/>
</dbReference>